<dbReference type="GO" id="GO:0098887">
    <property type="term" value="P:neurotransmitter receptor transport, endosome to postsynaptic membrane"/>
    <property type="evidence" value="ECO:0007669"/>
    <property type="project" value="TreeGrafter"/>
</dbReference>
<gene>
    <name evidence="6" type="ORF">GE061_008263</name>
</gene>
<feature type="domain" description="PDZ" evidence="5">
    <location>
        <begin position="448"/>
        <end position="527"/>
    </location>
</feature>
<keyword evidence="3" id="KW-0677">Repeat</keyword>
<evidence type="ECO:0000256" key="2">
    <source>
        <dbReference type="ARBA" id="ARBA00022490"/>
    </source>
</evidence>
<dbReference type="SMART" id="SM00228">
    <property type="entry name" value="PDZ"/>
    <property type="match status" value="5"/>
</dbReference>
<evidence type="ECO:0000313" key="7">
    <source>
        <dbReference type="Proteomes" id="UP000466442"/>
    </source>
</evidence>
<feature type="domain" description="PDZ" evidence="5">
    <location>
        <begin position="99"/>
        <end position="166"/>
    </location>
</feature>
<comment type="caution">
    <text evidence="6">The sequence shown here is derived from an EMBL/GenBank/DDBJ whole genome shotgun (WGS) entry which is preliminary data.</text>
</comment>
<keyword evidence="7" id="KW-1185">Reference proteome</keyword>
<feature type="region of interest" description="Disordered" evidence="4">
    <location>
        <begin position="779"/>
        <end position="809"/>
    </location>
</feature>
<dbReference type="Proteomes" id="UP000466442">
    <property type="component" value="Linkage Group LG16"/>
</dbReference>
<comment type="subcellular location">
    <subcellularLocation>
        <location evidence="1">Cytoplasm</location>
    </subcellularLocation>
</comment>
<keyword evidence="2" id="KW-0963">Cytoplasm</keyword>
<feature type="domain" description="PDZ" evidence="5">
    <location>
        <begin position="196"/>
        <end position="275"/>
    </location>
</feature>
<organism evidence="6 7">
    <name type="scientific">Apolygus lucorum</name>
    <name type="common">Small green plant bug</name>
    <name type="synonym">Lygocoris lucorum</name>
    <dbReference type="NCBI Taxonomy" id="248454"/>
    <lineage>
        <taxon>Eukaryota</taxon>
        <taxon>Metazoa</taxon>
        <taxon>Ecdysozoa</taxon>
        <taxon>Arthropoda</taxon>
        <taxon>Hexapoda</taxon>
        <taxon>Insecta</taxon>
        <taxon>Pterygota</taxon>
        <taxon>Neoptera</taxon>
        <taxon>Paraneoptera</taxon>
        <taxon>Hemiptera</taxon>
        <taxon>Heteroptera</taxon>
        <taxon>Panheteroptera</taxon>
        <taxon>Cimicomorpha</taxon>
        <taxon>Miridae</taxon>
        <taxon>Mirini</taxon>
        <taxon>Apolygus</taxon>
    </lineage>
</organism>
<dbReference type="InterPro" id="IPR036034">
    <property type="entry name" value="PDZ_sf"/>
</dbReference>
<dbReference type="SUPFAM" id="SSF50156">
    <property type="entry name" value="PDZ domain-like"/>
    <property type="match status" value="5"/>
</dbReference>
<feature type="region of interest" description="Disordered" evidence="4">
    <location>
        <begin position="292"/>
        <end position="317"/>
    </location>
</feature>
<proteinExistence type="predicted"/>
<feature type="domain" description="PDZ" evidence="5">
    <location>
        <begin position="694"/>
        <end position="777"/>
    </location>
</feature>
<feature type="domain" description="PDZ" evidence="5">
    <location>
        <begin position="356"/>
        <end position="433"/>
    </location>
</feature>
<feature type="compositionally biased region" description="Polar residues" evidence="4">
    <location>
        <begin position="295"/>
        <end position="306"/>
    </location>
</feature>
<evidence type="ECO:0000259" key="5">
    <source>
        <dbReference type="PROSITE" id="PS50106"/>
    </source>
</evidence>
<dbReference type="PANTHER" id="PTHR46227:SF2">
    <property type="entry name" value="FI03335P"/>
    <property type="match status" value="1"/>
</dbReference>
<evidence type="ECO:0000256" key="3">
    <source>
        <dbReference type="ARBA" id="ARBA00022737"/>
    </source>
</evidence>
<dbReference type="InterPro" id="IPR043545">
    <property type="entry name" value="GRIP1/2"/>
</dbReference>
<reference evidence="6" key="1">
    <citation type="journal article" date="2021" name="Mol. Ecol. Resour.">
        <title>Apolygus lucorum genome provides insights into omnivorousness and mesophyll feeding.</title>
        <authorList>
            <person name="Liu Y."/>
            <person name="Liu H."/>
            <person name="Wang H."/>
            <person name="Huang T."/>
            <person name="Liu B."/>
            <person name="Yang B."/>
            <person name="Yin L."/>
            <person name="Li B."/>
            <person name="Zhang Y."/>
            <person name="Zhang S."/>
            <person name="Jiang F."/>
            <person name="Zhang X."/>
            <person name="Ren Y."/>
            <person name="Wang B."/>
            <person name="Wang S."/>
            <person name="Lu Y."/>
            <person name="Wu K."/>
            <person name="Fan W."/>
            <person name="Wang G."/>
        </authorList>
    </citation>
    <scope>NUCLEOTIDE SEQUENCE</scope>
    <source>
        <strain evidence="6">12Hb</strain>
    </source>
</reference>
<feature type="region of interest" description="Disordered" evidence="4">
    <location>
        <begin position="19"/>
        <end position="38"/>
    </location>
</feature>
<dbReference type="PROSITE" id="PS50106">
    <property type="entry name" value="PDZ"/>
    <property type="match status" value="5"/>
</dbReference>
<dbReference type="GO" id="GO:0005737">
    <property type="term" value="C:cytoplasm"/>
    <property type="evidence" value="ECO:0007669"/>
    <property type="project" value="UniProtKB-SubCell"/>
</dbReference>
<name>A0A8S9WSY4_APOLU</name>
<feature type="region of interest" description="Disordered" evidence="4">
    <location>
        <begin position="661"/>
        <end position="685"/>
    </location>
</feature>
<dbReference type="OrthoDB" id="75502at2759"/>
<dbReference type="EMBL" id="WIXP02000016">
    <property type="protein sequence ID" value="KAF6198515.1"/>
    <property type="molecule type" value="Genomic_DNA"/>
</dbReference>
<accession>A0A8S9WSY4</accession>
<feature type="compositionally biased region" description="Polar residues" evidence="4">
    <location>
        <begin position="799"/>
        <end position="809"/>
    </location>
</feature>
<dbReference type="CDD" id="cd06685">
    <property type="entry name" value="PDZ7_GRIP1-2-like"/>
    <property type="match status" value="1"/>
</dbReference>
<protein>
    <recommendedName>
        <fullName evidence="5">PDZ domain-containing protein</fullName>
    </recommendedName>
</protein>
<dbReference type="PANTHER" id="PTHR46227">
    <property type="entry name" value="GLUTAMATE RECEPTOR-INTERACTING PROTEIN GRIP"/>
    <property type="match status" value="1"/>
</dbReference>
<evidence type="ECO:0000256" key="4">
    <source>
        <dbReference type="SAM" id="MobiDB-lite"/>
    </source>
</evidence>
<feature type="region of interest" description="Disordered" evidence="4">
    <location>
        <begin position="573"/>
        <end position="595"/>
    </location>
</feature>
<dbReference type="Gene3D" id="2.30.42.10">
    <property type="match status" value="5"/>
</dbReference>
<evidence type="ECO:0000256" key="1">
    <source>
        <dbReference type="ARBA" id="ARBA00004496"/>
    </source>
</evidence>
<sequence>MKSHCEIGKMFHSFKVLRRKSPDKRNTQNRKSTSKWSLDRALCHGSTERVATESIAVNEPESPQLSPSHGLQTPQCNHDELWQECNSYGSDIVSTRIVGVPLERDPVQGLGINLRPSRSGGSLVVTHVKPYGPADREGTIKVGDRILAVDGQRLAGMSPKESCDALLRCGTDRPAWLTVEYDVSVMTQLRAVGRLLIEIECGPEDELRNEIGLSLIDSPIGEVIVSRVRVASIAERCGAFLPGDQILAVNEYRVENSSLRARDVARILDNTKSSLMQVEILPLVTTNEPVVPYNRSPSPAYSQPYQESGRKSRSHSNIKQSYHDFNENINSLNFQKYQTFEDDLTPNPELRIESGLVTLQIGAGQEYGIVFRSAPSKKGVVICYLEPHSVAGTCGVLQVGDRILSANGRQLSERVSRLEELGNTVHLSVQFDVEIWPRTCCEKGTPKRVKLTRSKNSGFGVTISDTGDEGIIVSDVRWGSVAHRCGRIRNHDKVVGIDQTRVTDMPTAMEIFRSCGSTVTFHLISGSDIGYSSPGLPSVDSAIDSWESGIDRNMQTYNGFDQELLDWRMEPTRESTDNSFTATSPTQQSDDDDTCSSLRLSESLLDGQRPSHIPPPPPSPPCPLQTNYRLRKVNLPVHWRGSSTNTAALDPVEQAQIAPCPPAEPQVSSFSTFRGPKTPPAHQRDTSVTTSIFQVTLFKSVAFDDFGFSVSDGLYEKGVFINTIKPGSPADLCNSIRPYDKIIQVNDVPTHDLDCCMTVPLMASAGKKLTLTVLRQNNRNHSKTTGPFRGEDNGAGSCRQLSSYTTETL</sequence>
<evidence type="ECO:0000313" key="6">
    <source>
        <dbReference type="EMBL" id="KAF6198515.1"/>
    </source>
</evidence>
<dbReference type="InterPro" id="IPR001478">
    <property type="entry name" value="PDZ"/>
</dbReference>
<dbReference type="AlphaFoldDB" id="A0A8S9WSY4"/>
<dbReference type="Pfam" id="PF00595">
    <property type="entry name" value="PDZ"/>
    <property type="match status" value="4"/>
</dbReference>